<evidence type="ECO:0000313" key="1">
    <source>
        <dbReference type="EMBL" id="VTO95293.1"/>
    </source>
</evidence>
<accession>A0A653ECQ5</accession>
<organism evidence="1">
    <name type="scientific">Mycobacterium riyadhense</name>
    <dbReference type="NCBI Taxonomy" id="486698"/>
    <lineage>
        <taxon>Bacteria</taxon>
        <taxon>Bacillati</taxon>
        <taxon>Actinomycetota</taxon>
        <taxon>Actinomycetes</taxon>
        <taxon>Mycobacteriales</taxon>
        <taxon>Mycobacteriaceae</taxon>
        <taxon>Mycobacterium</taxon>
    </lineage>
</organism>
<dbReference type="AlphaFoldDB" id="A0A653ECQ5"/>
<protein>
    <submittedName>
        <fullName evidence="1">Uncharacterized protein</fullName>
    </submittedName>
</protein>
<name>A0A653ECQ5_9MYCO</name>
<sequence length="237" mass="26198">MALFTTWRERTRITPLRGPSGFLRRVWWQNSCDASGSAAVRPGDVRPYQSMQNHDFVTYEEFGRKFFEIAVTPDRVAAAFADIAGSEFAMEPIAQGPGGIAKVSAKVKIREPRVTRKLGDLITFVIHIPLSIDLLLDLRLDKQRFLVAGDIALRATARAAEPLLLIVDVSKPRPSDITVNVSSKSIRGEVLRILAGVDGEIRRFIAQYVAEEIDSPQSQSAQVIDVANRLNAAWTGI</sequence>
<proteinExistence type="predicted"/>
<reference evidence="1" key="1">
    <citation type="submission" date="2019-05" db="EMBL/GenBank/DDBJ databases">
        <authorList>
            <person name="Naeem R."/>
            <person name="Antony C."/>
            <person name="Guan Q."/>
        </authorList>
    </citation>
    <scope>NUCLEOTIDE SEQUENCE</scope>
    <source>
        <strain evidence="1">2</strain>
    </source>
</reference>
<dbReference type="EMBL" id="LR589065">
    <property type="protein sequence ID" value="VTO95293.1"/>
    <property type="molecule type" value="Genomic_DNA"/>
</dbReference>
<gene>
    <name evidence="1" type="ORF">BIN_B_00771</name>
</gene>